<organism evidence="1">
    <name type="scientific">marine sediment metagenome</name>
    <dbReference type="NCBI Taxonomy" id="412755"/>
    <lineage>
        <taxon>unclassified sequences</taxon>
        <taxon>metagenomes</taxon>
        <taxon>ecological metagenomes</taxon>
    </lineage>
</organism>
<evidence type="ECO:0000313" key="1">
    <source>
        <dbReference type="EMBL" id="KKL11513.1"/>
    </source>
</evidence>
<proteinExistence type="predicted"/>
<protein>
    <submittedName>
        <fullName evidence="1">Uncharacterized protein</fullName>
    </submittedName>
</protein>
<accession>A0A0F9DHM7</accession>
<dbReference type="AlphaFoldDB" id="A0A0F9DHM7"/>
<gene>
    <name evidence="1" type="ORF">LCGC14_2545090</name>
</gene>
<name>A0A0F9DHM7_9ZZZZ</name>
<reference evidence="1" key="1">
    <citation type="journal article" date="2015" name="Nature">
        <title>Complex archaea that bridge the gap between prokaryotes and eukaryotes.</title>
        <authorList>
            <person name="Spang A."/>
            <person name="Saw J.H."/>
            <person name="Jorgensen S.L."/>
            <person name="Zaremba-Niedzwiedzka K."/>
            <person name="Martijn J."/>
            <person name="Lind A.E."/>
            <person name="van Eijk R."/>
            <person name="Schleper C."/>
            <person name="Guy L."/>
            <person name="Ettema T.J."/>
        </authorList>
    </citation>
    <scope>NUCLEOTIDE SEQUENCE</scope>
</reference>
<sequence length="193" mass="22701">MDSIRNIIDPRAVKPKVEQWYCKKATEWIKTVERAHRAYRGNYVPWDGVRGYSGCIYWSFVEQLNSNQRTSVISMYNQIWNNLLEMFRDINPGPPQNDCTEDQLYAYVVTALKYKTVLSYKSGFDLWCAGGVIVYQSYGLDYNWYVHHGEGMREHRVFPNKKSPTYRSRVGPEPSGFHRWSGGEKNPWLGFEY</sequence>
<dbReference type="EMBL" id="LAZR01041623">
    <property type="protein sequence ID" value="KKL11513.1"/>
    <property type="molecule type" value="Genomic_DNA"/>
</dbReference>
<comment type="caution">
    <text evidence="1">The sequence shown here is derived from an EMBL/GenBank/DDBJ whole genome shotgun (WGS) entry which is preliminary data.</text>
</comment>